<evidence type="ECO:0000313" key="3">
    <source>
        <dbReference type="Proteomes" id="UP000516437"/>
    </source>
</evidence>
<dbReference type="Proteomes" id="UP000516437">
    <property type="component" value="Chromosome 3"/>
</dbReference>
<reference evidence="2 3" key="2">
    <citation type="journal article" date="2019" name="Plant Biotechnol. J.">
        <title>The red bayberry genome and genetic basis of sex determination.</title>
        <authorList>
            <person name="Jia H.M."/>
            <person name="Jia H.J."/>
            <person name="Cai Q.L."/>
            <person name="Wang Y."/>
            <person name="Zhao H.B."/>
            <person name="Yang W.F."/>
            <person name="Wang G.Y."/>
            <person name="Li Y.H."/>
            <person name="Zhan D.L."/>
            <person name="Shen Y.T."/>
            <person name="Niu Q.F."/>
            <person name="Chang L."/>
            <person name="Qiu J."/>
            <person name="Zhao L."/>
            <person name="Xie H.B."/>
            <person name="Fu W.Y."/>
            <person name="Jin J."/>
            <person name="Li X.W."/>
            <person name="Jiao Y."/>
            <person name="Zhou C.C."/>
            <person name="Tu T."/>
            <person name="Chai C.Y."/>
            <person name="Gao J.L."/>
            <person name="Fan L.J."/>
            <person name="van de Weg E."/>
            <person name="Wang J.Y."/>
            <person name="Gao Z.S."/>
        </authorList>
    </citation>
    <scope>NUCLEOTIDE SEQUENCE [LARGE SCALE GENOMIC DNA]</scope>
    <source>
        <tissue evidence="2">Leaves</tissue>
    </source>
</reference>
<accession>A0A6A1W1U3</accession>
<name>A0A6A1W1U3_9ROSI</name>
<sequence>MGAWQASLEFEMDLAHRVEKEKGHSISEADQAAEKVLNIFSSRHVLDTIGRAGPGLSSPTIKAPLLPWARNSKSSSTQLHFMGPHSLPGGLFTGGIIQQSLVLKDPKEEGPFSSLESRTGKATWTGPVSIGIRKPKGIVIGSKRKDDSLQPPACAENELVGFDSQPLAYWLPVDKKLRPLKDSKKKKTGVCREKKGKGELNAGAHLSCHYYIGRNRRITFNRSCPIINGVRDHPSNIWRYLNKNF</sequence>
<evidence type="ECO:0000313" key="1">
    <source>
        <dbReference type="EMBL" id="KAB1219160.1"/>
    </source>
</evidence>
<dbReference type="EMBL" id="RXIC02000021">
    <property type="protein sequence ID" value="KAB1219160.1"/>
    <property type="molecule type" value="Genomic_DNA"/>
</dbReference>
<reference evidence="2" key="1">
    <citation type="submission" date="2018-07" db="EMBL/GenBank/DDBJ databases">
        <authorList>
            <person name="Gao Z.-S."/>
            <person name="Jia H.-M."/>
            <person name="Jia H.-J."/>
            <person name="Cai Q.-L."/>
            <person name="Wang Y."/>
            <person name="Zhao H.-B."/>
        </authorList>
    </citation>
    <scope>NUCLEOTIDE SEQUENCE</scope>
    <source>
        <tissue evidence="2">Leaves</tissue>
    </source>
</reference>
<evidence type="ECO:0000313" key="2">
    <source>
        <dbReference type="EMBL" id="KAB1219171.1"/>
    </source>
</evidence>
<comment type="caution">
    <text evidence="2">The sequence shown here is derived from an EMBL/GenBank/DDBJ whole genome shotgun (WGS) entry which is preliminary data.</text>
</comment>
<dbReference type="EMBL" id="RXIC02000021">
    <property type="protein sequence ID" value="KAB1219171.1"/>
    <property type="molecule type" value="Genomic_DNA"/>
</dbReference>
<dbReference type="AlphaFoldDB" id="A0A6A1W1U3"/>
<organism evidence="2 3">
    <name type="scientific">Morella rubra</name>
    <name type="common">Chinese bayberry</name>
    <dbReference type="NCBI Taxonomy" id="262757"/>
    <lineage>
        <taxon>Eukaryota</taxon>
        <taxon>Viridiplantae</taxon>
        <taxon>Streptophyta</taxon>
        <taxon>Embryophyta</taxon>
        <taxon>Tracheophyta</taxon>
        <taxon>Spermatophyta</taxon>
        <taxon>Magnoliopsida</taxon>
        <taxon>eudicotyledons</taxon>
        <taxon>Gunneridae</taxon>
        <taxon>Pentapetalae</taxon>
        <taxon>rosids</taxon>
        <taxon>fabids</taxon>
        <taxon>Fagales</taxon>
        <taxon>Myricaceae</taxon>
        <taxon>Morella</taxon>
    </lineage>
</organism>
<proteinExistence type="predicted"/>
<keyword evidence="3" id="KW-1185">Reference proteome</keyword>
<protein>
    <submittedName>
        <fullName evidence="2">Uncharacterized protein</fullName>
    </submittedName>
</protein>
<gene>
    <name evidence="2" type="ORF">CJ030_MR3G008362</name>
    <name evidence="1" type="ORF">CJ030_MR3G008373</name>
</gene>
<reference evidence="2" key="3">
    <citation type="submission" date="2019-09" db="EMBL/GenBank/DDBJ databases">
        <authorList>
            <person name="Gao Z."/>
        </authorList>
    </citation>
    <scope>NUCLEOTIDE SEQUENCE</scope>
    <source>
        <tissue evidence="2">Leaves</tissue>
    </source>
</reference>